<dbReference type="InterPro" id="IPR051082">
    <property type="entry name" value="Pentapeptide-BTB/POZ_domain"/>
</dbReference>
<proteinExistence type="predicted"/>
<dbReference type="SUPFAM" id="SSF141571">
    <property type="entry name" value="Pentapeptide repeat-like"/>
    <property type="match status" value="1"/>
</dbReference>
<dbReference type="AlphaFoldDB" id="A0A239MG01"/>
<gene>
    <name evidence="1" type="ORF">SAMN05216276_104054</name>
</gene>
<keyword evidence="2" id="KW-1185">Reference proteome</keyword>
<dbReference type="Pfam" id="PF00805">
    <property type="entry name" value="Pentapeptide"/>
    <property type="match status" value="1"/>
</dbReference>
<dbReference type="PANTHER" id="PTHR14136:SF17">
    <property type="entry name" value="BTB_POZ DOMAIN-CONTAINING PROTEIN KCTD9"/>
    <property type="match status" value="1"/>
</dbReference>
<dbReference type="PANTHER" id="PTHR14136">
    <property type="entry name" value="BTB_POZ DOMAIN-CONTAINING PROTEIN KCTD9"/>
    <property type="match status" value="1"/>
</dbReference>
<sequence length="299" mass="32477">MSDKREHAEPAAAPISAPVSAPVLASTAASLSEKGRHSLRADCESCFALCCVAPAFSASTDFAINKNAGQACPNLRQDFRCGIHTRLRPQGFRGCTVYDCFGAGQKVSQITFGGQDWRQAPRTARQMFEVFPIVRDLHELLWYLTEALTLQPARSLHGELGLALEEIERLTHNSPDALAKLDVAALRRDVNVLLLRASELVRAEVPRKKKDRRGADLIGAKLKGADLRGANLRGAYLIGADLRGADLRMADLTGADLRDADLRGADLTDSIFLIQSQLDAAKGDAHTRVPPSLTHPGHW</sequence>
<reference evidence="1 2" key="1">
    <citation type="submission" date="2017-06" db="EMBL/GenBank/DDBJ databases">
        <authorList>
            <person name="Kim H.J."/>
            <person name="Triplett B.A."/>
        </authorList>
    </citation>
    <scope>NUCLEOTIDE SEQUENCE [LARGE SCALE GENOMIC DNA]</scope>
    <source>
        <strain evidence="1 2">CGMCC 4.2132</strain>
    </source>
</reference>
<dbReference type="Gene3D" id="2.160.20.80">
    <property type="entry name" value="E3 ubiquitin-protein ligase SopA"/>
    <property type="match status" value="1"/>
</dbReference>
<dbReference type="EMBL" id="FZOD01000040">
    <property type="protein sequence ID" value="SNT41103.1"/>
    <property type="molecule type" value="Genomic_DNA"/>
</dbReference>
<name>A0A239MG01_9ACTN</name>
<evidence type="ECO:0000313" key="2">
    <source>
        <dbReference type="Proteomes" id="UP000198282"/>
    </source>
</evidence>
<accession>A0A239MG01</accession>
<protein>
    <submittedName>
        <fullName evidence="1">Pentapeptide repeat-containing protein</fullName>
    </submittedName>
</protein>
<evidence type="ECO:0000313" key="1">
    <source>
        <dbReference type="EMBL" id="SNT41103.1"/>
    </source>
</evidence>
<organism evidence="1 2">
    <name type="scientific">Streptosporangium subroseum</name>
    <dbReference type="NCBI Taxonomy" id="106412"/>
    <lineage>
        <taxon>Bacteria</taxon>
        <taxon>Bacillati</taxon>
        <taxon>Actinomycetota</taxon>
        <taxon>Actinomycetes</taxon>
        <taxon>Streptosporangiales</taxon>
        <taxon>Streptosporangiaceae</taxon>
        <taxon>Streptosporangium</taxon>
    </lineage>
</organism>
<dbReference type="InterPro" id="IPR001646">
    <property type="entry name" value="5peptide_repeat"/>
</dbReference>
<dbReference type="Proteomes" id="UP000198282">
    <property type="component" value="Unassembled WGS sequence"/>
</dbReference>